<organism evidence="2 3">
    <name type="scientific">Vigna angularis var. angularis</name>
    <dbReference type="NCBI Taxonomy" id="157739"/>
    <lineage>
        <taxon>Eukaryota</taxon>
        <taxon>Viridiplantae</taxon>
        <taxon>Streptophyta</taxon>
        <taxon>Embryophyta</taxon>
        <taxon>Tracheophyta</taxon>
        <taxon>Spermatophyta</taxon>
        <taxon>Magnoliopsida</taxon>
        <taxon>eudicotyledons</taxon>
        <taxon>Gunneridae</taxon>
        <taxon>Pentapetalae</taxon>
        <taxon>rosids</taxon>
        <taxon>fabids</taxon>
        <taxon>Fabales</taxon>
        <taxon>Fabaceae</taxon>
        <taxon>Papilionoideae</taxon>
        <taxon>50 kb inversion clade</taxon>
        <taxon>NPAAA clade</taxon>
        <taxon>indigoferoid/millettioid clade</taxon>
        <taxon>Phaseoleae</taxon>
        <taxon>Vigna</taxon>
    </lineage>
</organism>
<keyword evidence="1" id="KW-1133">Transmembrane helix</keyword>
<dbReference type="Proteomes" id="UP000291084">
    <property type="component" value="Chromosome 2"/>
</dbReference>
<sequence>MKMLLWEQLSTVIIWQLGNALQTWIFGFHVFLFTVRFNSQNLKSSITSTKTFVLSHTHQQNQTHLQQTNHCYSNKYMFLCQIL</sequence>
<keyword evidence="1" id="KW-0472">Membrane</keyword>
<name>A0A0S3RHG4_PHAAN</name>
<gene>
    <name evidence="2" type="primary">Vigan.02G296800</name>
    <name evidence="2" type="ORF">VIGAN_02296800</name>
</gene>
<feature type="transmembrane region" description="Helical" evidence="1">
    <location>
        <begin position="12"/>
        <end position="35"/>
    </location>
</feature>
<dbReference type="AlphaFoldDB" id="A0A0S3RHG4"/>
<keyword evidence="1" id="KW-0812">Transmembrane</keyword>
<evidence type="ECO:0000256" key="1">
    <source>
        <dbReference type="SAM" id="Phobius"/>
    </source>
</evidence>
<protein>
    <submittedName>
        <fullName evidence="2">Uncharacterized protein</fullName>
    </submittedName>
</protein>
<evidence type="ECO:0000313" key="3">
    <source>
        <dbReference type="Proteomes" id="UP000291084"/>
    </source>
</evidence>
<accession>A0A0S3RHG4</accession>
<reference evidence="2 3" key="1">
    <citation type="journal article" date="2015" name="Sci. Rep.">
        <title>The power of single molecule real-time sequencing technology in the de novo assembly of a eukaryotic genome.</title>
        <authorList>
            <person name="Sakai H."/>
            <person name="Naito K."/>
            <person name="Ogiso-Tanaka E."/>
            <person name="Takahashi Y."/>
            <person name="Iseki K."/>
            <person name="Muto C."/>
            <person name="Satou K."/>
            <person name="Teruya K."/>
            <person name="Shiroma A."/>
            <person name="Shimoji M."/>
            <person name="Hirano T."/>
            <person name="Itoh T."/>
            <person name="Kaga A."/>
            <person name="Tomooka N."/>
        </authorList>
    </citation>
    <scope>NUCLEOTIDE SEQUENCE [LARGE SCALE GENOMIC DNA]</scope>
    <source>
        <strain evidence="3">cv. Shumari</strain>
    </source>
</reference>
<proteinExistence type="predicted"/>
<keyword evidence="3" id="KW-1185">Reference proteome</keyword>
<evidence type="ECO:0000313" key="2">
    <source>
        <dbReference type="EMBL" id="BAT80010.1"/>
    </source>
</evidence>
<dbReference type="EMBL" id="AP015035">
    <property type="protein sequence ID" value="BAT80010.1"/>
    <property type="molecule type" value="Genomic_DNA"/>
</dbReference>